<comment type="similarity">
    <text evidence="1">Belongs to the peptidase M20 family.</text>
</comment>
<dbReference type="Gene3D" id="3.30.70.360">
    <property type="match status" value="1"/>
</dbReference>
<accession>A0AAN9RR59</accession>
<proteinExistence type="inferred from homology"/>
<dbReference type="GO" id="GO:0009850">
    <property type="term" value="P:auxin metabolic process"/>
    <property type="evidence" value="ECO:0007669"/>
    <property type="project" value="InterPro"/>
</dbReference>
<feature type="binding site" evidence="5">
    <location>
        <position position="398"/>
    </location>
    <ligand>
        <name>Mn(2+)</name>
        <dbReference type="ChEBI" id="CHEBI:29035"/>
        <label>2</label>
    </ligand>
</feature>
<dbReference type="PIRSF" id="PIRSF005962">
    <property type="entry name" value="Pept_M20D_amidohydro"/>
    <property type="match status" value="1"/>
</dbReference>
<dbReference type="InterPro" id="IPR011650">
    <property type="entry name" value="Peptidase_M20_dimer"/>
</dbReference>
<evidence type="ECO:0000256" key="2">
    <source>
        <dbReference type="ARBA" id="ARBA00022729"/>
    </source>
</evidence>
<sequence length="442" mass="48448">MNFFNWVCLFIVFHAFAAAPSFFSLTDSSTQLPTNFLDAAKKPEVFDWMVRIRRKIHENPELGYEEFETSKFIRGELDQLGIPYKHPVAITGVIGFIGTGRSPFVAIRADMDALPMQEMVEWEHKSKVPGKMHACGHDAHVAMLLGAAKILKQHEKEIQGTVVLVFQPAEEGGGGAKKILDAGALENVTAIFGLHVSRDFPLGEVGSRSGPLLAGNGFFEAIIKGKGGHAAIPQQSIDPILATSNVIISLQNLVSREADPLDSQVVTVGKFQGGSAFNIIPDSVTIGGTFRAFSKESFQQLKQRIEEVVIAQAAVQRCNATVNFLQELNPFFPVTINNGDLHEHFQSVAGNLLGVNKVNNMQPLMGAEDFSFYQEVIPGYFFMVGMQNASHEKLEQAHSPHFKINEDVLPYGAALHASLAVSYLLKHPQDIAPAEGKYHDEL</sequence>
<comment type="cofactor">
    <cofactor evidence="5">
        <name>Mn(2+)</name>
        <dbReference type="ChEBI" id="CHEBI:29035"/>
    </cofactor>
    <text evidence="5">The Mn(2+) ion enhances activity.</text>
</comment>
<dbReference type="InterPro" id="IPR036264">
    <property type="entry name" value="Bact_exopeptidase_dim_dom"/>
</dbReference>
<dbReference type="PANTHER" id="PTHR11014">
    <property type="entry name" value="PEPTIDASE M20 FAMILY MEMBER"/>
    <property type="match status" value="1"/>
</dbReference>
<dbReference type="PANTHER" id="PTHR11014:SF148">
    <property type="entry name" value="AUXIN CONJUGATE HYDROLASE"/>
    <property type="match status" value="1"/>
</dbReference>
<feature type="domain" description="Peptidase M20 dimerisation" evidence="7">
    <location>
        <begin position="218"/>
        <end position="311"/>
    </location>
</feature>
<dbReference type="Proteomes" id="UP001374584">
    <property type="component" value="Unassembled WGS sequence"/>
</dbReference>
<protein>
    <recommendedName>
        <fullName evidence="7">Peptidase M20 dimerisation domain-containing protein</fullName>
    </recommendedName>
</protein>
<feature type="binding site" evidence="5">
    <location>
        <position position="135"/>
    </location>
    <ligand>
        <name>Mn(2+)</name>
        <dbReference type="ChEBI" id="CHEBI:29035"/>
        <label>2</label>
    </ligand>
</feature>
<name>A0AAN9RR59_PHACN</name>
<keyword evidence="2 6" id="KW-0732">Signal</keyword>
<comment type="caution">
    <text evidence="8">The sequence shown here is derived from an EMBL/GenBank/DDBJ whole genome shotgun (WGS) entry which is preliminary data.</text>
</comment>
<evidence type="ECO:0000256" key="4">
    <source>
        <dbReference type="ARBA" id="ARBA00023211"/>
    </source>
</evidence>
<dbReference type="InterPro" id="IPR002933">
    <property type="entry name" value="Peptidase_M20"/>
</dbReference>
<dbReference type="FunFam" id="3.30.70.360:FF:000001">
    <property type="entry name" value="N-acetyldiaminopimelate deacetylase"/>
    <property type="match status" value="1"/>
</dbReference>
<organism evidence="8 9">
    <name type="scientific">Phaseolus coccineus</name>
    <name type="common">Scarlet runner bean</name>
    <name type="synonym">Phaseolus multiflorus</name>
    <dbReference type="NCBI Taxonomy" id="3886"/>
    <lineage>
        <taxon>Eukaryota</taxon>
        <taxon>Viridiplantae</taxon>
        <taxon>Streptophyta</taxon>
        <taxon>Embryophyta</taxon>
        <taxon>Tracheophyta</taxon>
        <taxon>Spermatophyta</taxon>
        <taxon>Magnoliopsida</taxon>
        <taxon>eudicotyledons</taxon>
        <taxon>Gunneridae</taxon>
        <taxon>Pentapetalae</taxon>
        <taxon>rosids</taxon>
        <taxon>fabids</taxon>
        <taxon>Fabales</taxon>
        <taxon>Fabaceae</taxon>
        <taxon>Papilionoideae</taxon>
        <taxon>50 kb inversion clade</taxon>
        <taxon>NPAAA clade</taxon>
        <taxon>indigoferoid/millettioid clade</taxon>
        <taxon>Phaseoleae</taxon>
        <taxon>Phaseolus</taxon>
    </lineage>
</organism>
<dbReference type="SUPFAM" id="SSF53187">
    <property type="entry name" value="Zn-dependent exopeptidases"/>
    <property type="match status" value="1"/>
</dbReference>
<dbReference type="Pfam" id="PF01546">
    <property type="entry name" value="Peptidase_M20"/>
    <property type="match status" value="1"/>
</dbReference>
<dbReference type="Pfam" id="PF07687">
    <property type="entry name" value="M20_dimer"/>
    <property type="match status" value="1"/>
</dbReference>
<dbReference type="CDD" id="cd08017">
    <property type="entry name" value="M20_IAA_Hyd"/>
    <property type="match status" value="1"/>
</dbReference>
<gene>
    <name evidence="8" type="ORF">VNO80_00269</name>
</gene>
<dbReference type="SUPFAM" id="SSF55031">
    <property type="entry name" value="Bacterial exopeptidase dimerisation domain"/>
    <property type="match status" value="1"/>
</dbReference>
<keyword evidence="5" id="KW-0479">Metal-binding</keyword>
<dbReference type="AlphaFoldDB" id="A0AAN9RR59"/>
<feature type="binding site" evidence="5">
    <location>
        <position position="171"/>
    </location>
    <ligand>
        <name>Mn(2+)</name>
        <dbReference type="ChEBI" id="CHEBI:29035"/>
        <label>2</label>
    </ligand>
</feature>
<keyword evidence="4 5" id="KW-0464">Manganese</keyword>
<feature type="signal peptide" evidence="6">
    <location>
        <begin position="1"/>
        <end position="18"/>
    </location>
</feature>
<dbReference type="GO" id="GO:0005783">
    <property type="term" value="C:endoplasmic reticulum"/>
    <property type="evidence" value="ECO:0007669"/>
    <property type="project" value="TreeGrafter"/>
</dbReference>
<evidence type="ECO:0000259" key="7">
    <source>
        <dbReference type="Pfam" id="PF07687"/>
    </source>
</evidence>
<evidence type="ECO:0000313" key="9">
    <source>
        <dbReference type="Proteomes" id="UP001374584"/>
    </source>
</evidence>
<dbReference type="InterPro" id="IPR017439">
    <property type="entry name" value="Amidohydrolase"/>
</dbReference>
<feature type="binding site" evidence="5">
    <location>
        <position position="137"/>
    </location>
    <ligand>
        <name>Mn(2+)</name>
        <dbReference type="ChEBI" id="CHEBI:29035"/>
        <label>2</label>
    </ligand>
</feature>
<reference evidence="8 9" key="1">
    <citation type="submission" date="2024-01" db="EMBL/GenBank/DDBJ databases">
        <title>The genomes of 5 underutilized Papilionoideae crops provide insights into root nodulation and disease resistanc.</title>
        <authorList>
            <person name="Jiang F."/>
        </authorList>
    </citation>
    <scope>NUCLEOTIDE SEQUENCE [LARGE SCALE GENOMIC DNA]</scope>
    <source>
        <strain evidence="8">JINMINGXINNONG_FW02</strain>
        <tissue evidence="8">Leaves</tissue>
    </source>
</reference>
<evidence type="ECO:0000313" key="8">
    <source>
        <dbReference type="EMBL" id="KAK7381722.1"/>
    </source>
</evidence>
<evidence type="ECO:0000256" key="6">
    <source>
        <dbReference type="SAM" id="SignalP"/>
    </source>
</evidence>
<dbReference type="EMBL" id="JAYMYR010000001">
    <property type="protein sequence ID" value="KAK7381722.1"/>
    <property type="molecule type" value="Genomic_DNA"/>
</dbReference>
<dbReference type="GO" id="GO:0046872">
    <property type="term" value="F:metal ion binding"/>
    <property type="evidence" value="ECO:0007669"/>
    <property type="project" value="UniProtKB-KW"/>
</dbReference>
<evidence type="ECO:0000256" key="1">
    <source>
        <dbReference type="ARBA" id="ARBA00006153"/>
    </source>
</evidence>
<keyword evidence="9" id="KW-1185">Reference proteome</keyword>
<dbReference type="GO" id="GO:0010179">
    <property type="term" value="F:IAA-Ala conjugate hydrolase activity"/>
    <property type="evidence" value="ECO:0007669"/>
    <property type="project" value="TreeGrafter"/>
</dbReference>
<feature type="binding site" evidence="5">
    <location>
        <position position="195"/>
    </location>
    <ligand>
        <name>Mn(2+)</name>
        <dbReference type="ChEBI" id="CHEBI:29035"/>
        <label>2</label>
    </ligand>
</feature>
<dbReference type="NCBIfam" id="TIGR01891">
    <property type="entry name" value="amidohydrolases"/>
    <property type="match status" value="1"/>
</dbReference>
<keyword evidence="3" id="KW-0378">Hydrolase</keyword>
<evidence type="ECO:0000256" key="3">
    <source>
        <dbReference type="ARBA" id="ARBA00022801"/>
    </source>
</evidence>
<dbReference type="Gene3D" id="3.40.630.10">
    <property type="entry name" value="Zn peptidases"/>
    <property type="match status" value="1"/>
</dbReference>
<dbReference type="InterPro" id="IPR044757">
    <property type="entry name" value="ILR1-like_Hyd"/>
</dbReference>
<feature type="chain" id="PRO_5042813070" description="Peptidase M20 dimerisation domain-containing protein" evidence="6">
    <location>
        <begin position="19"/>
        <end position="442"/>
    </location>
</feature>
<evidence type="ECO:0000256" key="5">
    <source>
        <dbReference type="PIRSR" id="PIRSR005962-1"/>
    </source>
</evidence>